<sequence>MFEVCLSCAAAEALMGICLTEVLAIALGHMLMAAYEQAVEEGARQFFSKV</sequence>
<gene>
    <name evidence="1" type="ORF">HNI00_05195</name>
</gene>
<accession>A0AA96Y2T4</accession>
<evidence type="ECO:0000313" key="1">
    <source>
        <dbReference type="EMBL" id="WOB42616.1"/>
    </source>
</evidence>
<reference evidence="1" key="1">
    <citation type="submission" date="2020-05" db="EMBL/GenBank/DDBJ databases">
        <authorList>
            <person name="Zhu T."/>
            <person name="Keshari N."/>
            <person name="Lu X."/>
        </authorList>
    </citation>
    <scope>NUCLEOTIDE SEQUENCE</scope>
    <source>
        <strain evidence="1">NK1-22</strain>
    </source>
</reference>
<dbReference type="RefSeq" id="WP_316791289.1">
    <property type="nucleotide sequence ID" value="NZ_CP053540.1"/>
</dbReference>
<dbReference type="AlphaFoldDB" id="A0AA96Y2T4"/>
<dbReference type="EMBL" id="CP053540">
    <property type="protein sequence ID" value="WOB42616.1"/>
    <property type="molecule type" value="Genomic_DNA"/>
</dbReference>
<dbReference type="KEGG" id="tog:HNI00_05195"/>
<name>A0AA96Y2T4_9CYAN</name>
<organism evidence="1">
    <name type="scientific">Thermoleptolyngbya oregonensis NK1-22</name>
    <dbReference type="NCBI Taxonomy" id="2547457"/>
    <lineage>
        <taxon>Bacteria</taxon>
        <taxon>Bacillati</taxon>
        <taxon>Cyanobacteriota</taxon>
        <taxon>Cyanophyceae</taxon>
        <taxon>Oculatellales</taxon>
        <taxon>Oculatellaceae</taxon>
        <taxon>Thermoleptolyngbya</taxon>
    </lineage>
</organism>
<proteinExistence type="predicted"/>
<protein>
    <submittedName>
        <fullName evidence="1">Uncharacterized protein</fullName>
    </submittedName>
</protein>